<dbReference type="Proteomes" id="UP001148629">
    <property type="component" value="Unassembled WGS sequence"/>
</dbReference>
<dbReference type="EMBL" id="JANRMS010001978">
    <property type="protein sequence ID" value="KAJ3525021.1"/>
    <property type="molecule type" value="Genomic_DNA"/>
</dbReference>
<reference evidence="1" key="1">
    <citation type="submission" date="2022-08" db="EMBL/GenBank/DDBJ databases">
        <title>Genome Sequence of Fusarium decemcellulare.</title>
        <authorList>
            <person name="Buettner E."/>
        </authorList>
    </citation>
    <scope>NUCLEOTIDE SEQUENCE</scope>
    <source>
        <strain evidence="1">Babe19</strain>
    </source>
</reference>
<organism evidence="1 2">
    <name type="scientific">Fusarium decemcellulare</name>
    <dbReference type="NCBI Taxonomy" id="57161"/>
    <lineage>
        <taxon>Eukaryota</taxon>
        <taxon>Fungi</taxon>
        <taxon>Dikarya</taxon>
        <taxon>Ascomycota</taxon>
        <taxon>Pezizomycotina</taxon>
        <taxon>Sordariomycetes</taxon>
        <taxon>Hypocreomycetidae</taxon>
        <taxon>Hypocreales</taxon>
        <taxon>Nectriaceae</taxon>
        <taxon>Fusarium</taxon>
        <taxon>Fusarium decemcellulare species complex</taxon>
    </lineage>
</organism>
<evidence type="ECO:0000313" key="1">
    <source>
        <dbReference type="EMBL" id="KAJ3525021.1"/>
    </source>
</evidence>
<sequence>MIDSHSQVTCEPHLTFVAVIVAVIRSPPDHRDRQARSWPPQPPQPPGDGKKPPSDHPDLPYDTPTCNRCKETKSLAHCVNLKDRNELKTRRLAYRDLQNAPSRAWTRFRSISRSTSAPPAPSKRNVSAVQSPEHLARHGVQPTSPEPGMSRLLLPQPAHTEPPALAGPPLRRRVASATPSEMPEMRPQDTPGGRLLRNFMQRTASGIEFFQHRPRRRAGEEPSPTPPLAQILEQHNHPVQSQPQSPAHSQSLSQSQSHSQPQSPAQSQALSRSQSQGTQGTVILSSIESGDGDDDDLVCELCVNQRPNQARIHASTVCASCLRAFKRREFLLADGGQTIYCRACSRAYGTDDVQSPVASSLPDSDTNVSSPGPIDNRRRRQRAAPPSSLSQSEAASEDILPDPAFNDQLNQPCLTVRDRQLIANWQEAMGSHVMQYCPRCKIKWDIIPKGQDTRNQRREGQSYFWSRENKLDPGHVPDHLPELSQVEEVLIARVHVHVQVMTYRGQQYRYKGYVINFLKDIGHYRQLPLLPKDLDIIVLRPANQTTQPHMVSQFSKQFRVRQRHIRTWLQFLRANHSGYRDIDISEGNLSQLPQDGDVTDQLWDTSAVPNFIAQQRDVTTLRNRLQGRPDRPDIPLEAGQPYLEMLGVHSTRLNEFNRSQAPLSLAFPTLFPTGEGDIVEPRERGVSYADYIERLMKYHDGRFACHPRFPYVAFNTLMRQQVNRRSTYFVKRDEAKALLNSAVRYSGSLCGTRAFWNGRRHQLEAYCYGLGCPAIFLTFSAADLHWESLQRHMPRYDEWKGAENRRKIAIAMVNLKENPHIAAFHFHLRYQTFLEHVLKPKFNEFEQLWGNYVSAFNPDKEQAGQQRDLDPLITIITNPTFFDFASVINRVQRHVCTGTYCQRRRKDQRGRLIEKTYCRFYFPRALHALPKVTREINPKFLMFDGSRNDHQLNNFNRTMILSWLANIDTSPCTSLYAVVNYMGKYCSKSEVSTESFKDIAKAVLPKVNANRGLVGFVAKFMNRLVVERDWSAQEVHRLLLGIDFQQGTRVVRTVDCRHPDNHWQADLLPAEGEEAVRLAKNSYQKYLSRPPGWEDYSYFRFLTRIDFTRRPQLWREFPHASDRILNYLPRYRSDPGSSEYEQYCRVKLMLHHPHTDHNELLTVEDETFSTYSVAYNRCRRVHQDAHPDDYYGYLEDPLEPEDDLGSDLEEEDEIQAEEWQEIAAMLPQDELDTEDVDPLGNRPVDLAFNGDAFIGKY</sequence>
<keyword evidence="2" id="KW-1185">Reference proteome</keyword>
<protein>
    <submittedName>
        <fullName evidence="1">Uncharacterized protein</fullName>
    </submittedName>
</protein>
<accession>A0ACC1RRG7</accession>
<evidence type="ECO:0000313" key="2">
    <source>
        <dbReference type="Proteomes" id="UP001148629"/>
    </source>
</evidence>
<proteinExistence type="predicted"/>
<comment type="caution">
    <text evidence="1">The sequence shown here is derived from an EMBL/GenBank/DDBJ whole genome shotgun (WGS) entry which is preliminary data.</text>
</comment>
<name>A0ACC1RRG7_9HYPO</name>
<gene>
    <name evidence="1" type="ORF">NM208_g11819</name>
</gene>